<keyword evidence="2" id="KW-1185">Reference proteome</keyword>
<evidence type="ECO:0000313" key="2">
    <source>
        <dbReference type="Proteomes" id="UP001314229"/>
    </source>
</evidence>
<proteinExistence type="predicted"/>
<accession>A0AAV1NZF6</accession>
<comment type="caution">
    <text evidence="1">The sequence shown here is derived from an EMBL/GenBank/DDBJ whole genome shotgun (WGS) entry which is preliminary data.</text>
</comment>
<gene>
    <name evidence="1" type="ORF">FSCOSCO3_A008875</name>
</gene>
<reference evidence="1 2" key="1">
    <citation type="submission" date="2024-01" db="EMBL/GenBank/DDBJ databases">
        <authorList>
            <person name="Alioto T."/>
            <person name="Alioto T."/>
            <person name="Gomez Garrido J."/>
        </authorList>
    </citation>
    <scope>NUCLEOTIDE SEQUENCE [LARGE SCALE GENOMIC DNA]</scope>
</reference>
<organism evidence="1 2">
    <name type="scientific">Scomber scombrus</name>
    <name type="common">Atlantic mackerel</name>
    <name type="synonym">Scomber vernalis</name>
    <dbReference type="NCBI Taxonomy" id="13677"/>
    <lineage>
        <taxon>Eukaryota</taxon>
        <taxon>Metazoa</taxon>
        <taxon>Chordata</taxon>
        <taxon>Craniata</taxon>
        <taxon>Vertebrata</taxon>
        <taxon>Euteleostomi</taxon>
        <taxon>Actinopterygii</taxon>
        <taxon>Neopterygii</taxon>
        <taxon>Teleostei</taxon>
        <taxon>Neoteleostei</taxon>
        <taxon>Acanthomorphata</taxon>
        <taxon>Pelagiaria</taxon>
        <taxon>Scombriformes</taxon>
        <taxon>Scombridae</taxon>
        <taxon>Scomber</taxon>
    </lineage>
</organism>
<protein>
    <submittedName>
        <fullName evidence="1">Uncharacterized protein LOC117561507 isoform X2</fullName>
    </submittedName>
</protein>
<sequence>MEYPEDILAVHASSCGDSLEEEAAKGEDMEKSTGGEIKSLDDIIQAIQDAVVTDDVKTFNPLTFNLKAEHGMIEGIETRFFELGTHGRRPMYSLSDLYKGYFRTIGEIVAASLAQGGPALNFLMQWCYHVLCTGSLDIEKLTRSDVGHEYTDLLSSVKVATEVSIKDLTQEILNCGYTGHICCEKKDEIIRAIVLHGNLRLLPMLLQIREGLTLYGLSDIMAKYPDICTPLFVPGLEMKADADFILSVCKAQFSEAGSNKEQVEQTIMTHLQDFLQELEQDEADSGLHLAGCPSLSPRAFLQWITGQGHVPVLQKEKRRFKVNIKFNHDC</sequence>
<dbReference type="EMBL" id="CAWUFR010000065">
    <property type="protein sequence ID" value="CAK6963514.1"/>
    <property type="molecule type" value="Genomic_DNA"/>
</dbReference>
<dbReference type="AlphaFoldDB" id="A0AAV1NZF6"/>
<name>A0AAV1NZF6_SCOSC</name>
<dbReference type="Proteomes" id="UP001314229">
    <property type="component" value="Unassembled WGS sequence"/>
</dbReference>
<evidence type="ECO:0000313" key="1">
    <source>
        <dbReference type="EMBL" id="CAK6963514.1"/>
    </source>
</evidence>